<dbReference type="InterPro" id="IPR036249">
    <property type="entry name" value="Thioredoxin-like_sf"/>
</dbReference>
<name>A0A1J1H9W8_PLARL</name>
<sequence length="121" mass="14317">MKKADDKIYHEINNEEEYKKLFDEKNDILYIIDIYTEWCGPCIFTFEIINKIYKSNFIFSESVKILAMCANKIASLKNYDNNSKPFYIILKNGEIIQQIHGCNTPHIFSLIDDHLMNKKLN</sequence>
<evidence type="ECO:0000313" key="2">
    <source>
        <dbReference type="EMBL" id="CRH01304.1"/>
    </source>
</evidence>
<dbReference type="RefSeq" id="XP_028534304.1">
    <property type="nucleotide sequence ID" value="XM_028677968.1"/>
</dbReference>
<reference evidence="2 3" key="1">
    <citation type="submission" date="2015-04" db="EMBL/GenBank/DDBJ databases">
        <authorList>
            <consortium name="Pathogen Informatics"/>
        </authorList>
    </citation>
    <scope>NUCLEOTIDE SEQUENCE [LARGE SCALE GENOMIC DNA]</scope>
    <source>
        <strain evidence="2 3">SGS1</strain>
    </source>
</reference>
<dbReference type="InterPro" id="IPR013766">
    <property type="entry name" value="Thioredoxin_domain"/>
</dbReference>
<gene>
    <name evidence="2" type="primary">TLP1</name>
    <name evidence="2" type="ORF">PRELSG_1218800</name>
</gene>
<dbReference type="VEuPathDB" id="PlasmoDB:PRELSG_1218800"/>
<organism evidence="2 3">
    <name type="scientific">Plasmodium relictum</name>
    <dbReference type="NCBI Taxonomy" id="85471"/>
    <lineage>
        <taxon>Eukaryota</taxon>
        <taxon>Sar</taxon>
        <taxon>Alveolata</taxon>
        <taxon>Apicomplexa</taxon>
        <taxon>Aconoidasida</taxon>
        <taxon>Haemosporida</taxon>
        <taxon>Plasmodiidae</taxon>
        <taxon>Plasmodium</taxon>
        <taxon>Plasmodium (Haemamoeba)</taxon>
    </lineage>
</organism>
<dbReference type="Gene3D" id="3.40.30.10">
    <property type="entry name" value="Glutaredoxin"/>
    <property type="match status" value="1"/>
</dbReference>
<dbReference type="OrthoDB" id="10263751at2759"/>
<dbReference type="Pfam" id="PF00085">
    <property type="entry name" value="Thioredoxin"/>
    <property type="match status" value="1"/>
</dbReference>
<dbReference type="EMBL" id="LN835307">
    <property type="protein sequence ID" value="CRH01304.1"/>
    <property type="molecule type" value="Genomic_DNA"/>
</dbReference>
<keyword evidence="3" id="KW-1185">Reference proteome</keyword>
<dbReference type="GeneID" id="39737432"/>
<dbReference type="KEGG" id="prel:PRELSG_1218800"/>
<protein>
    <submittedName>
        <fullName evidence="2">Thioredoxin-like protein, putative</fullName>
    </submittedName>
</protein>
<evidence type="ECO:0000259" key="1">
    <source>
        <dbReference type="Pfam" id="PF00085"/>
    </source>
</evidence>
<feature type="domain" description="Thioredoxin" evidence="1">
    <location>
        <begin position="14"/>
        <end position="111"/>
    </location>
</feature>
<dbReference type="SUPFAM" id="SSF52833">
    <property type="entry name" value="Thioredoxin-like"/>
    <property type="match status" value="1"/>
</dbReference>
<proteinExistence type="predicted"/>
<evidence type="ECO:0000313" key="3">
    <source>
        <dbReference type="Proteomes" id="UP000220158"/>
    </source>
</evidence>
<dbReference type="Proteomes" id="UP000220158">
    <property type="component" value="Chromosome 12"/>
</dbReference>
<accession>A0A1J1H9W8</accession>
<dbReference type="AlphaFoldDB" id="A0A1J1H9W8"/>